<comment type="caution">
    <text evidence="1">The sequence shown here is derived from an EMBL/GenBank/DDBJ whole genome shotgun (WGS) entry which is preliminary data.</text>
</comment>
<name>A0ABS5KM27_9ACTN</name>
<evidence type="ECO:0000313" key="1">
    <source>
        <dbReference type="EMBL" id="MBS2547107.1"/>
    </source>
</evidence>
<accession>A0ABS5KM27</accession>
<sequence>MVGRRLVREWDPATGAKRTWHETLDGAGRVRQVRPPGRYLHGIEDYQAWLATLDAA</sequence>
<reference evidence="1 2" key="1">
    <citation type="submission" date="2020-02" db="EMBL/GenBank/DDBJ databases">
        <title>Acidophilic actinobacteria isolated from forest soil.</title>
        <authorList>
            <person name="Golinska P."/>
        </authorList>
    </citation>
    <scope>NUCLEOTIDE SEQUENCE [LARGE SCALE GENOMIC DNA]</scope>
    <source>
        <strain evidence="1 2">NL8</strain>
    </source>
</reference>
<keyword evidence="2" id="KW-1185">Reference proteome</keyword>
<evidence type="ECO:0000313" key="2">
    <source>
        <dbReference type="Proteomes" id="UP000730482"/>
    </source>
</evidence>
<gene>
    <name evidence="1" type="ORF">KGQ19_09510</name>
</gene>
<proteinExistence type="predicted"/>
<protein>
    <submittedName>
        <fullName evidence="1">Uncharacterized protein</fullName>
    </submittedName>
</protein>
<dbReference type="RefSeq" id="WP_212008709.1">
    <property type="nucleotide sequence ID" value="NZ_JAAFYZ010000022.1"/>
</dbReference>
<organism evidence="1 2">
    <name type="scientific">Catenulispora pinistramenti</name>
    <dbReference type="NCBI Taxonomy" id="2705254"/>
    <lineage>
        <taxon>Bacteria</taxon>
        <taxon>Bacillati</taxon>
        <taxon>Actinomycetota</taxon>
        <taxon>Actinomycetes</taxon>
        <taxon>Catenulisporales</taxon>
        <taxon>Catenulisporaceae</taxon>
        <taxon>Catenulispora</taxon>
    </lineage>
</organism>
<dbReference type="Proteomes" id="UP000730482">
    <property type="component" value="Unassembled WGS sequence"/>
</dbReference>
<dbReference type="EMBL" id="JAAFYZ010000022">
    <property type="protein sequence ID" value="MBS2547107.1"/>
    <property type="molecule type" value="Genomic_DNA"/>
</dbReference>